<feature type="transmembrane region" description="Helical" evidence="1">
    <location>
        <begin position="77"/>
        <end position="96"/>
    </location>
</feature>
<dbReference type="InterPro" id="IPR021315">
    <property type="entry name" value="Gap/Sap"/>
</dbReference>
<accession>A0A0A3IEX1</accession>
<dbReference type="AlphaFoldDB" id="A0A0A3IEX1"/>
<evidence type="ECO:0000313" key="3">
    <source>
        <dbReference type="Proteomes" id="UP000030437"/>
    </source>
</evidence>
<feature type="transmembrane region" description="Helical" evidence="1">
    <location>
        <begin position="198"/>
        <end position="216"/>
    </location>
</feature>
<feature type="transmembrane region" description="Helical" evidence="1">
    <location>
        <begin position="41"/>
        <end position="65"/>
    </location>
</feature>
<feature type="transmembrane region" description="Helical" evidence="1">
    <location>
        <begin position="6"/>
        <end position="29"/>
    </location>
</feature>
<proteinExistence type="predicted"/>
<feature type="transmembrane region" description="Helical" evidence="1">
    <location>
        <begin position="157"/>
        <end position="177"/>
    </location>
</feature>
<organism evidence="2 3">
    <name type="scientific">Lysinibacillus odysseyi 34hs-1 = NBRC 100172</name>
    <dbReference type="NCBI Taxonomy" id="1220589"/>
    <lineage>
        <taxon>Bacteria</taxon>
        <taxon>Bacillati</taxon>
        <taxon>Bacillota</taxon>
        <taxon>Bacilli</taxon>
        <taxon>Bacillales</taxon>
        <taxon>Bacillaceae</taxon>
        <taxon>Lysinibacillus</taxon>
    </lineage>
</organism>
<dbReference type="STRING" id="1220589.CD32_22340"/>
<keyword evidence="1" id="KW-1133">Transmembrane helix</keyword>
<dbReference type="eggNOG" id="COG0785">
    <property type="taxonomic scope" value="Bacteria"/>
</dbReference>
<dbReference type="EMBL" id="JPVP01000060">
    <property type="protein sequence ID" value="KGR82035.1"/>
    <property type="molecule type" value="Genomic_DNA"/>
</dbReference>
<sequence>MSTLLYIIAGLAFVDMLLPATLGITLYLLLTMKKKVTRHLFVYLLTVSSLYFGVGFLLMLGLGYILRFLSDIFQDNLTSWGLLLIGVALFISGFYLSRRRKQKNKRKMPILNNMYSMVAIGFTTALVEVSTAFPYFAAIGLMTSAKLTWLEWLPILVAYNFLMIVPSILLYLFFRFFSNGKYKRFEKWRAKVESNQDTSLSWFISMFGLLLIFLCIDFF</sequence>
<keyword evidence="3" id="KW-1185">Reference proteome</keyword>
<dbReference type="Proteomes" id="UP000030437">
    <property type="component" value="Unassembled WGS sequence"/>
</dbReference>
<reference evidence="2 3" key="1">
    <citation type="submission" date="2014-02" db="EMBL/GenBank/DDBJ databases">
        <title>Draft genome sequence of Lysinibacillus odysseyi NBRC 100172.</title>
        <authorList>
            <person name="Zhang F."/>
            <person name="Wang G."/>
            <person name="Zhang L."/>
        </authorList>
    </citation>
    <scope>NUCLEOTIDE SEQUENCE [LARGE SCALE GENOMIC DNA]</scope>
    <source>
        <strain evidence="2 3">NBRC 100172</strain>
    </source>
</reference>
<dbReference type="Pfam" id="PF11139">
    <property type="entry name" value="SfLAP"/>
    <property type="match status" value="1"/>
</dbReference>
<dbReference type="OrthoDB" id="2649540at2"/>
<name>A0A0A3IEX1_9BACI</name>
<evidence type="ECO:0008006" key="4">
    <source>
        <dbReference type="Google" id="ProtNLM"/>
    </source>
</evidence>
<comment type="caution">
    <text evidence="2">The sequence shown here is derived from an EMBL/GenBank/DDBJ whole genome shotgun (WGS) entry which is preliminary data.</text>
</comment>
<keyword evidence="1" id="KW-0812">Transmembrane</keyword>
<evidence type="ECO:0000256" key="1">
    <source>
        <dbReference type="SAM" id="Phobius"/>
    </source>
</evidence>
<dbReference type="RefSeq" id="WP_036159188.1">
    <property type="nucleotide sequence ID" value="NZ_AVCX01000001.1"/>
</dbReference>
<protein>
    <recommendedName>
        <fullName evidence="4">Sap, sulfolipid-1-addressing protein</fullName>
    </recommendedName>
</protein>
<feature type="transmembrane region" description="Helical" evidence="1">
    <location>
        <begin position="117"/>
        <end position="137"/>
    </location>
</feature>
<gene>
    <name evidence="2" type="ORF">CD32_22340</name>
</gene>
<evidence type="ECO:0000313" key="2">
    <source>
        <dbReference type="EMBL" id="KGR82035.1"/>
    </source>
</evidence>
<keyword evidence="1" id="KW-0472">Membrane</keyword>